<feature type="non-terminal residue" evidence="1">
    <location>
        <position position="1"/>
    </location>
</feature>
<reference evidence="1" key="1">
    <citation type="journal article" date="2013" name="BMC Genomics">
        <title>Unscrambling butterfly oogenesis.</title>
        <authorList>
            <person name="Carter J.M."/>
            <person name="Baker S.C."/>
            <person name="Pink R."/>
            <person name="Carter D.R."/>
            <person name="Collins A."/>
            <person name="Tomlin J."/>
            <person name="Gibbs M."/>
            <person name="Breuker C.J."/>
        </authorList>
    </citation>
    <scope>NUCLEOTIDE SEQUENCE</scope>
    <source>
        <tissue evidence="1">Ovary</tissue>
    </source>
</reference>
<dbReference type="AlphaFoldDB" id="S4NVQ7"/>
<name>S4NVQ7_9NEOP</name>
<organism evidence="1">
    <name type="scientific">Pararge aegeria</name>
    <name type="common">speckled wood butterfly</name>
    <dbReference type="NCBI Taxonomy" id="116150"/>
    <lineage>
        <taxon>Eukaryota</taxon>
        <taxon>Metazoa</taxon>
        <taxon>Ecdysozoa</taxon>
        <taxon>Arthropoda</taxon>
        <taxon>Hexapoda</taxon>
        <taxon>Insecta</taxon>
        <taxon>Pterygota</taxon>
        <taxon>Neoptera</taxon>
        <taxon>Endopterygota</taxon>
        <taxon>Lepidoptera</taxon>
        <taxon>Glossata</taxon>
        <taxon>Ditrysia</taxon>
        <taxon>Papilionoidea</taxon>
        <taxon>Nymphalidae</taxon>
        <taxon>Satyrinae</taxon>
        <taxon>Satyrini</taxon>
        <taxon>Parargina</taxon>
        <taxon>Pararge</taxon>
    </lineage>
</organism>
<evidence type="ECO:0000313" key="1">
    <source>
        <dbReference type="EMBL" id="JAA82831.1"/>
    </source>
</evidence>
<proteinExistence type="predicted"/>
<dbReference type="EMBL" id="GAIX01009729">
    <property type="protein sequence ID" value="JAA82831.1"/>
    <property type="molecule type" value="Transcribed_RNA"/>
</dbReference>
<protein>
    <submittedName>
        <fullName evidence="1">Putative e3 ubiquitin-protein ligase MYLIP-like protein</fullName>
    </submittedName>
</protein>
<accession>S4NVQ7</accession>
<reference evidence="1" key="2">
    <citation type="submission" date="2013-05" db="EMBL/GenBank/DDBJ databases">
        <authorList>
            <person name="Carter J.-M."/>
            <person name="Baker S.C."/>
            <person name="Pink R."/>
            <person name="Carter D.R.F."/>
            <person name="Collins A."/>
            <person name="Tomlin J."/>
            <person name="Gibbs M."/>
            <person name="Breuker C.J."/>
        </authorList>
    </citation>
    <scope>NUCLEOTIDE SEQUENCE</scope>
    <source>
        <tissue evidence="1">Ovary</tissue>
    </source>
</reference>
<sequence>ARVRGPRRRRGCGERVACVPRLYGRTDGHTVPAVQARRLLRSVCATMRTLPTVPWPDREVDAHIPSCGIPKEYRGYNKITHETFIKLCFN</sequence>